<comment type="caution">
    <text evidence="2">The sequence shown here is derived from an EMBL/GenBank/DDBJ whole genome shotgun (WGS) entry which is preliminary data.</text>
</comment>
<dbReference type="AlphaFoldDB" id="A0A2T0TN99"/>
<evidence type="ECO:0000313" key="3">
    <source>
        <dbReference type="Proteomes" id="UP000238375"/>
    </source>
</evidence>
<keyword evidence="3" id="KW-1185">Reference proteome</keyword>
<dbReference type="Proteomes" id="UP000238375">
    <property type="component" value="Unassembled WGS sequence"/>
</dbReference>
<protein>
    <submittedName>
        <fullName evidence="2">Uncharacterized protein</fullName>
    </submittedName>
</protein>
<keyword evidence="1" id="KW-0175">Coiled coil</keyword>
<sequence length="73" mass="8342">MKEIIHTLRTSLKFGGKLSTILDLGFVHGVYNKMMQEAIAKHLKAVIDRAEEADKLEKENKELRAQLAQTMLF</sequence>
<proteinExistence type="predicted"/>
<dbReference type="EMBL" id="PVTE01000001">
    <property type="protein sequence ID" value="PRY47136.1"/>
    <property type="molecule type" value="Genomic_DNA"/>
</dbReference>
<gene>
    <name evidence="2" type="ORF">CLV58_101202</name>
</gene>
<feature type="coiled-coil region" evidence="1">
    <location>
        <begin position="46"/>
        <end position="73"/>
    </location>
</feature>
<evidence type="ECO:0000313" key="2">
    <source>
        <dbReference type="EMBL" id="PRY47136.1"/>
    </source>
</evidence>
<organism evidence="2 3">
    <name type="scientific">Spirosoma oryzae</name>
    <dbReference type="NCBI Taxonomy" id="1469603"/>
    <lineage>
        <taxon>Bacteria</taxon>
        <taxon>Pseudomonadati</taxon>
        <taxon>Bacteroidota</taxon>
        <taxon>Cytophagia</taxon>
        <taxon>Cytophagales</taxon>
        <taxon>Cytophagaceae</taxon>
        <taxon>Spirosoma</taxon>
    </lineage>
</organism>
<name>A0A2T0TN99_9BACT</name>
<reference evidence="2 3" key="1">
    <citation type="submission" date="2018-03" db="EMBL/GenBank/DDBJ databases">
        <title>Genomic Encyclopedia of Archaeal and Bacterial Type Strains, Phase II (KMG-II): from individual species to whole genera.</title>
        <authorList>
            <person name="Goeker M."/>
        </authorList>
    </citation>
    <scope>NUCLEOTIDE SEQUENCE [LARGE SCALE GENOMIC DNA]</scope>
    <source>
        <strain evidence="2 3">DSM 28354</strain>
    </source>
</reference>
<dbReference type="RefSeq" id="WP_106135890.1">
    <property type="nucleotide sequence ID" value="NZ_PVTE01000001.1"/>
</dbReference>
<accession>A0A2T0TN99</accession>
<evidence type="ECO:0000256" key="1">
    <source>
        <dbReference type="SAM" id="Coils"/>
    </source>
</evidence>